<organism evidence="2 3">
    <name type="scientific">Stylosanthes scabra</name>
    <dbReference type="NCBI Taxonomy" id="79078"/>
    <lineage>
        <taxon>Eukaryota</taxon>
        <taxon>Viridiplantae</taxon>
        <taxon>Streptophyta</taxon>
        <taxon>Embryophyta</taxon>
        <taxon>Tracheophyta</taxon>
        <taxon>Spermatophyta</taxon>
        <taxon>Magnoliopsida</taxon>
        <taxon>eudicotyledons</taxon>
        <taxon>Gunneridae</taxon>
        <taxon>Pentapetalae</taxon>
        <taxon>rosids</taxon>
        <taxon>fabids</taxon>
        <taxon>Fabales</taxon>
        <taxon>Fabaceae</taxon>
        <taxon>Papilionoideae</taxon>
        <taxon>50 kb inversion clade</taxon>
        <taxon>dalbergioids sensu lato</taxon>
        <taxon>Dalbergieae</taxon>
        <taxon>Pterocarpus clade</taxon>
        <taxon>Stylosanthes</taxon>
    </lineage>
</organism>
<proteinExistence type="predicted"/>
<keyword evidence="3" id="KW-1185">Reference proteome</keyword>
<feature type="transmembrane region" description="Helical" evidence="1">
    <location>
        <begin position="83"/>
        <end position="104"/>
    </location>
</feature>
<evidence type="ECO:0000313" key="2">
    <source>
        <dbReference type="EMBL" id="MED6163788.1"/>
    </source>
</evidence>
<reference evidence="2 3" key="1">
    <citation type="journal article" date="2023" name="Plants (Basel)">
        <title>Bridging the Gap: Combining Genomics and Transcriptomics Approaches to Understand Stylosanthes scabra, an Orphan Legume from the Brazilian Caatinga.</title>
        <authorList>
            <person name="Ferreira-Neto J.R.C."/>
            <person name="da Silva M.D."/>
            <person name="Binneck E."/>
            <person name="de Melo N.F."/>
            <person name="da Silva R.H."/>
            <person name="de Melo A.L.T.M."/>
            <person name="Pandolfi V."/>
            <person name="Bustamante F.O."/>
            <person name="Brasileiro-Vidal A.C."/>
            <person name="Benko-Iseppon A.M."/>
        </authorList>
    </citation>
    <scope>NUCLEOTIDE SEQUENCE [LARGE SCALE GENOMIC DNA]</scope>
    <source>
        <tissue evidence="2">Leaves</tissue>
    </source>
</reference>
<dbReference type="Proteomes" id="UP001341840">
    <property type="component" value="Unassembled WGS sequence"/>
</dbReference>
<keyword evidence="1" id="KW-0812">Transmembrane</keyword>
<feature type="transmembrane region" description="Helical" evidence="1">
    <location>
        <begin position="45"/>
        <end position="63"/>
    </location>
</feature>
<feature type="transmembrane region" description="Helical" evidence="1">
    <location>
        <begin position="6"/>
        <end position="33"/>
    </location>
</feature>
<protein>
    <submittedName>
        <fullName evidence="2">Uncharacterized protein</fullName>
    </submittedName>
</protein>
<keyword evidence="1" id="KW-0472">Membrane</keyword>
<comment type="caution">
    <text evidence="2">The sequence shown here is derived from an EMBL/GenBank/DDBJ whole genome shotgun (WGS) entry which is preliminary data.</text>
</comment>
<evidence type="ECO:0000256" key="1">
    <source>
        <dbReference type="SAM" id="Phobius"/>
    </source>
</evidence>
<keyword evidence="1" id="KW-1133">Transmembrane helix</keyword>
<evidence type="ECO:0000313" key="3">
    <source>
        <dbReference type="Proteomes" id="UP001341840"/>
    </source>
</evidence>
<sequence length="111" mass="12254">MPCDIALLALGDALCFCNLALGDALCFFLAVHLLNCAYKFAYRDVLSLTIGAHNLFVFCSSAPGDQSGEVPWCLFRPLYRLPFGLIFKALIMALGLFVLFLKLIRCIMNNA</sequence>
<accession>A0ABU6UVZ2</accession>
<name>A0ABU6UVZ2_9FABA</name>
<dbReference type="EMBL" id="JASCZI010122146">
    <property type="protein sequence ID" value="MED6163788.1"/>
    <property type="molecule type" value="Genomic_DNA"/>
</dbReference>
<gene>
    <name evidence="2" type="ORF">PIB30_083397</name>
</gene>